<dbReference type="EMBL" id="QJRX01000001">
    <property type="protein sequence ID" value="PYC29550.1"/>
    <property type="molecule type" value="Genomic_DNA"/>
</dbReference>
<dbReference type="InterPro" id="IPR015421">
    <property type="entry name" value="PyrdxlP-dep_Trfase_major"/>
</dbReference>
<dbReference type="AlphaFoldDB" id="A0A2V4LXL9"/>
<dbReference type="CDD" id="cd00616">
    <property type="entry name" value="AHBA_syn"/>
    <property type="match status" value="1"/>
</dbReference>
<feature type="modified residue" description="N6-(pyridoxal phosphate)lysine" evidence="4">
    <location>
        <position position="183"/>
    </location>
</feature>
<keyword evidence="1 4" id="KW-0663">Pyridoxal phosphate</keyword>
<proteinExistence type="inferred from homology"/>
<dbReference type="Gene3D" id="3.90.1150.10">
    <property type="entry name" value="Aspartate Aminotransferase, domain 1"/>
    <property type="match status" value="1"/>
</dbReference>
<accession>A0A2V4LXL9</accession>
<evidence type="ECO:0000256" key="1">
    <source>
        <dbReference type="ARBA" id="ARBA00022898"/>
    </source>
</evidence>
<sequence>MSQIRLMKPYIGFDEVEADMRAIFDSGIFTRGQHVEAFRKEICAYTGARHTHLATSATTALSVCLKLIGIEPGDEVIVSDFSFPATANVVEDLGARPVFADVSLDTYNMLPSALRACMSEKTKAVIAVDAFGNPSGMHEIAAICKEHSVPFIEDAACAIGSSELGVKVGNIADLTCFSFHPRKLLTTGEGGAITTNNDDWSAWFDVKLNHGASGMLGYGLDFIEQGYNYRLSEPQALMGRVQLRKLDAIVAERNEIRATYVSLLERAGFVPQVRNVDVVHNVQSLVFRVPTGMSRDELIRGLREDGIETTIGTYCLSGTTYYRQRYSDVQPNAARLQKETITLPCYQGVDVERVCSAILRRSNAE</sequence>
<dbReference type="SUPFAM" id="SSF53383">
    <property type="entry name" value="PLP-dependent transferases"/>
    <property type="match status" value="1"/>
</dbReference>
<dbReference type="PANTHER" id="PTHR30244:SF34">
    <property type="entry name" value="DTDP-4-AMINO-4,6-DIDEOXYGALACTOSE TRANSAMINASE"/>
    <property type="match status" value="1"/>
</dbReference>
<reference evidence="6 7" key="1">
    <citation type="submission" date="2018-06" db="EMBL/GenBank/DDBJ databases">
        <title>Pseudomonas diversity within urban Lake Michigan freshwaters.</title>
        <authorList>
            <person name="Batrich M."/>
            <person name="Hatzopoulos T."/>
            <person name="Putonti C."/>
        </authorList>
    </citation>
    <scope>NUCLEOTIDE SEQUENCE [LARGE SCALE GENOMIC DNA]</scope>
    <source>
        <strain evidence="6 7">MB-090714</strain>
    </source>
</reference>
<dbReference type="GO" id="GO:0030170">
    <property type="term" value="F:pyridoxal phosphate binding"/>
    <property type="evidence" value="ECO:0007669"/>
    <property type="project" value="TreeGrafter"/>
</dbReference>
<dbReference type="GO" id="GO:0008483">
    <property type="term" value="F:transaminase activity"/>
    <property type="evidence" value="ECO:0007669"/>
    <property type="project" value="UniProtKB-KW"/>
</dbReference>
<dbReference type="Gene3D" id="3.40.640.10">
    <property type="entry name" value="Type I PLP-dependent aspartate aminotransferase-like (Major domain)"/>
    <property type="match status" value="1"/>
</dbReference>
<protein>
    <submittedName>
        <fullName evidence="6">DegT/DnrJ/EryC1/StrS family aminotransferase</fullName>
    </submittedName>
</protein>
<keyword evidence="6" id="KW-0808">Transferase</keyword>
<dbReference type="RefSeq" id="WP_110680691.1">
    <property type="nucleotide sequence ID" value="NZ_QJRX01000001.1"/>
</dbReference>
<dbReference type="InterPro" id="IPR000653">
    <property type="entry name" value="DegT/StrS_aminotransferase"/>
</dbReference>
<dbReference type="Proteomes" id="UP000248146">
    <property type="component" value="Unassembled WGS sequence"/>
</dbReference>
<dbReference type="InterPro" id="IPR015424">
    <property type="entry name" value="PyrdxlP-dep_Trfase"/>
</dbReference>
<dbReference type="PIRSF" id="PIRSF000390">
    <property type="entry name" value="PLP_StrS"/>
    <property type="match status" value="1"/>
</dbReference>
<dbReference type="PANTHER" id="PTHR30244">
    <property type="entry name" value="TRANSAMINASE"/>
    <property type="match status" value="1"/>
</dbReference>
<evidence type="ECO:0000313" key="6">
    <source>
        <dbReference type="EMBL" id="PYC29550.1"/>
    </source>
</evidence>
<dbReference type="OrthoDB" id="9804264at2"/>
<evidence type="ECO:0000313" key="7">
    <source>
        <dbReference type="Proteomes" id="UP000248146"/>
    </source>
</evidence>
<evidence type="ECO:0000256" key="3">
    <source>
        <dbReference type="PIRSR" id="PIRSR000390-1"/>
    </source>
</evidence>
<feature type="active site" description="Proton acceptor" evidence="3">
    <location>
        <position position="183"/>
    </location>
</feature>
<evidence type="ECO:0000256" key="5">
    <source>
        <dbReference type="RuleBase" id="RU004508"/>
    </source>
</evidence>
<comment type="similarity">
    <text evidence="2 5">Belongs to the DegT/DnrJ/EryC1 family.</text>
</comment>
<evidence type="ECO:0000256" key="4">
    <source>
        <dbReference type="PIRSR" id="PIRSR000390-2"/>
    </source>
</evidence>
<gene>
    <name evidence="6" type="ORF">DMO17_02320</name>
</gene>
<dbReference type="InterPro" id="IPR015422">
    <property type="entry name" value="PyrdxlP-dep_Trfase_small"/>
</dbReference>
<dbReference type="GO" id="GO:0000271">
    <property type="term" value="P:polysaccharide biosynthetic process"/>
    <property type="evidence" value="ECO:0007669"/>
    <property type="project" value="TreeGrafter"/>
</dbReference>
<keyword evidence="6" id="KW-0032">Aminotransferase</keyword>
<dbReference type="Pfam" id="PF01041">
    <property type="entry name" value="DegT_DnrJ_EryC1"/>
    <property type="match status" value="1"/>
</dbReference>
<organism evidence="6 7">
    <name type="scientific">Aquipseudomonas alcaligenes</name>
    <name type="common">Pseudomonas alcaligenes</name>
    <dbReference type="NCBI Taxonomy" id="43263"/>
    <lineage>
        <taxon>Bacteria</taxon>
        <taxon>Pseudomonadati</taxon>
        <taxon>Pseudomonadota</taxon>
        <taxon>Gammaproteobacteria</taxon>
        <taxon>Pseudomonadales</taxon>
        <taxon>Pseudomonadaceae</taxon>
        <taxon>Aquipseudomonas</taxon>
    </lineage>
</organism>
<comment type="caution">
    <text evidence="6">The sequence shown here is derived from an EMBL/GenBank/DDBJ whole genome shotgun (WGS) entry which is preliminary data.</text>
</comment>
<evidence type="ECO:0000256" key="2">
    <source>
        <dbReference type="ARBA" id="ARBA00037999"/>
    </source>
</evidence>
<name>A0A2V4LXL9_AQUAC</name>